<evidence type="ECO:0000259" key="9">
    <source>
        <dbReference type="PROSITE" id="PS50893"/>
    </source>
</evidence>
<dbReference type="SUPFAM" id="SSF52540">
    <property type="entry name" value="P-loop containing nucleoside triphosphate hydrolases"/>
    <property type="match status" value="1"/>
</dbReference>
<feature type="domain" description="ABC transporter" evidence="9">
    <location>
        <begin position="5"/>
        <end position="233"/>
    </location>
</feature>
<dbReference type="PANTHER" id="PTHR43553:SF24">
    <property type="entry name" value="ENERGY-COUPLING FACTOR TRANSPORTER ATP-BINDING PROTEIN ECFA1"/>
    <property type="match status" value="1"/>
</dbReference>
<sequence>MKEILRAQNLRYRYPDGREALRGVDLSVAEGERLVLIGPNGAGKSTLLLALAGLLEVEGEVLYRGEPLRGLRDPRRLELGILFQDPDDQLFCLTVYEDVAFGPRQMGLPEEEVRRRVTEALARVGLSGFEERSPHHLSFGERRRAALATVLSMGPRVLLLDEPTSNLDPRARKELMTLLGQIPTTQVIATHDLELAYWVAHRVGLVFRGRVVHLGSPEEVLFDEELLVRNGLELPLFVSSLRGKDHGGKNKDSRLSARDFL</sequence>
<dbReference type="GO" id="GO:0043190">
    <property type="term" value="C:ATP-binding cassette (ABC) transporter complex"/>
    <property type="evidence" value="ECO:0007669"/>
    <property type="project" value="TreeGrafter"/>
</dbReference>
<keyword evidence="6 10" id="KW-0067">ATP-binding</keyword>
<organism evidence="10 11">
    <name type="scientific">Thermosulfurimonas marina</name>
    <dbReference type="NCBI Taxonomy" id="2047767"/>
    <lineage>
        <taxon>Bacteria</taxon>
        <taxon>Pseudomonadati</taxon>
        <taxon>Thermodesulfobacteriota</taxon>
        <taxon>Thermodesulfobacteria</taxon>
        <taxon>Thermodesulfobacteriales</taxon>
        <taxon>Thermodesulfobacteriaceae</taxon>
        <taxon>Thermosulfurimonas</taxon>
    </lineage>
</organism>
<dbReference type="PANTHER" id="PTHR43553">
    <property type="entry name" value="HEAVY METAL TRANSPORTER"/>
    <property type="match status" value="1"/>
</dbReference>
<comment type="similarity">
    <text evidence="2">Belongs to the ABC transporter superfamily.</text>
</comment>
<dbReference type="InterPro" id="IPR015856">
    <property type="entry name" value="ABC_transpr_CbiO/EcfA_su"/>
</dbReference>
<keyword evidence="3" id="KW-0813">Transport</keyword>
<dbReference type="GO" id="GO:0005524">
    <property type="term" value="F:ATP binding"/>
    <property type="evidence" value="ECO:0007669"/>
    <property type="project" value="UniProtKB-KW"/>
</dbReference>
<accession>A0A6H1WSS3</accession>
<protein>
    <submittedName>
        <fullName evidence="10">ABC transporter ATP-binding protein</fullName>
    </submittedName>
</protein>
<dbReference type="PROSITE" id="PS00211">
    <property type="entry name" value="ABC_TRANSPORTER_1"/>
    <property type="match status" value="1"/>
</dbReference>
<proteinExistence type="inferred from homology"/>
<keyword evidence="11" id="KW-1185">Reference proteome</keyword>
<dbReference type="SMART" id="SM00382">
    <property type="entry name" value="AAA"/>
    <property type="match status" value="1"/>
</dbReference>
<comment type="subcellular location">
    <subcellularLocation>
        <location evidence="1">Cell membrane</location>
    </subcellularLocation>
</comment>
<evidence type="ECO:0000313" key="11">
    <source>
        <dbReference type="Proteomes" id="UP000501253"/>
    </source>
</evidence>
<evidence type="ECO:0000256" key="3">
    <source>
        <dbReference type="ARBA" id="ARBA00022448"/>
    </source>
</evidence>
<dbReference type="RefSeq" id="WP_168719569.1">
    <property type="nucleotide sequence ID" value="NZ_CP042909.1"/>
</dbReference>
<dbReference type="InterPro" id="IPR050095">
    <property type="entry name" value="ECF_ABC_transporter_ATP-bd"/>
</dbReference>
<dbReference type="Gene3D" id="3.40.50.300">
    <property type="entry name" value="P-loop containing nucleotide triphosphate hydrolases"/>
    <property type="match status" value="1"/>
</dbReference>
<keyword evidence="8" id="KW-0472">Membrane</keyword>
<dbReference type="Proteomes" id="UP000501253">
    <property type="component" value="Chromosome"/>
</dbReference>
<keyword evidence="5" id="KW-0547">Nucleotide-binding</keyword>
<dbReference type="GO" id="GO:0016887">
    <property type="term" value="F:ATP hydrolysis activity"/>
    <property type="evidence" value="ECO:0007669"/>
    <property type="project" value="InterPro"/>
</dbReference>
<evidence type="ECO:0000256" key="1">
    <source>
        <dbReference type="ARBA" id="ARBA00004236"/>
    </source>
</evidence>
<keyword evidence="7" id="KW-1278">Translocase</keyword>
<dbReference type="EMBL" id="CP042909">
    <property type="protein sequence ID" value="QJA06221.1"/>
    <property type="molecule type" value="Genomic_DNA"/>
</dbReference>
<reference evidence="10 11" key="1">
    <citation type="submission" date="2019-08" db="EMBL/GenBank/DDBJ databases">
        <title>Complete genome sequence of Thermosulfurimonas marina SU872T, an anaerobic thermophilic chemolithoautotrophic bacterium isolated from a shallow marine hydrothermal vent.</title>
        <authorList>
            <person name="Allioux M."/>
            <person name="Jebbar M."/>
            <person name="Slobodkina G."/>
            <person name="Slobodkin A."/>
            <person name="Moalic Y."/>
            <person name="Frolova A."/>
            <person name="Shao Z."/>
            <person name="Alain K."/>
        </authorList>
    </citation>
    <scope>NUCLEOTIDE SEQUENCE [LARGE SCALE GENOMIC DNA]</scope>
    <source>
        <strain evidence="10 11">SU872</strain>
    </source>
</reference>
<evidence type="ECO:0000256" key="5">
    <source>
        <dbReference type="ARBA" id="ARBA00022741"/>
    </source>
</evidence>
<dbReference type="GO" id="GO:0042626">
    <property type="term" value="F:ATPase-coupled transmembrane transporter activity"/>
    <property type="evidence" value="ECO:0007669"/>
    <property type="project" value="TreeGrafter"/>
</dbReference>
<dbReference type="PROSITE" id="PS50893">
    <property type="entry name" value="ABC_TRANSPORTER_2"/>
    <property type="match status" value="1"/>
</dbReference>
<dbReference type="AlphaFoldDB" id="A0A6H1WSS3"/>
<evidence type="ECO:0000256" key="6">
    <source>
        <dbReference type="ARBA" id="ARBA00022840"/>
    </source>
</evidence>
<evidence type="ECO:0000256" key="7">
    <source>
        <dbReference type="ARBA" id="ARBA00022967"/>
    </source>
</evidence>
<dbReference type="CDD" id="cd03225">
    <property type="entry name" value="ABC_cobalt_CbiO_domain1"/>
    <property type="match status" value="1"/>
</dbReference>
<dbReference type="InterPro" id="IPR017871">
    <property type="entry name" value="ABC_transporter-like_CS"/>
</dbReference>
<dbReference type="FunFam" id="3.40.50.300:FF:000224">
    <property type="entry name" value="Energy-coupling factor transporter ATP-binding protein EcfA"/>
    <property type="match status" value="1"/>
</dbReference>
<dbReference type="KEGG" id="tmai:FVE67_05135"/>
<evidence type="ECO:0000256" key="4">
    <source>
        <dbReference type="ARBA" id="ARBA00022475"/>
    </source>
</evidence>
<dbReference type="InterPro" id="IPR003593">
    <property type="entry name" value="AAA+_ATPase"/>
</dbReference>
<dbReference type="Pfam" id="PF00005">
    <property type="entry name" value="ABC_tran"/>
    <property type="match status" value="1"/>
</dbReference>
<keyword evidence="4" id="KW-1003">Cell membrane</keyword>
<dbReference type="InterPro" id="IPR027417">
    <property type="entry name" value="P-loop_NTPase"/>
</dbReference>
<evidence type="ECO:0000313" key="10">
    <source>
        <dbReference type="EMBL" id="QJA06221.1"/>
    </source>
</evidence>
<dbReference type="InterPro" id="IPR003439">
    <property type="entry name" value="ABC_transporter-like_ATP-bd"/>
</dbReference>
<evidence type="ECO:0000256" key="2">
    <source>
        <dbReference type="ARBA" id="ARBA00005417"/>
    </source>
</evidence>
<name>A0A6H1WSS3_9BACT</name>
<gene>
    <name evidence="10" type="ORF">FVE67_05135</name>
</gene>
<evidence type="ECO:0000256" key="8">
    <source>
        <dbReference type="ARBA" id="ARBA00023136"/>
    </source>
</evidence>